<evidence type="ECO:0000313" key="13">
    <source>
        <dbReference type="Proteomes" id="UP000299102"/>
    </source>
</evidence>
<comment type="subcellular location">
    <subcellularLocation>
        <location evidence="1">Golgi apparatus membrane</location>
        <topology evidence="1">Single-pass type II membrane protein</topology>
    </subcellularLocation>
</comment>
<gene>
    <name evidence="12" type="primary">b3gnt5</name>
    <name evidence="12" type="ORF">EVAR_88888_1</name>
</gene>
<organism evidence="12 13">
    <name type="scientific">Eumeta variegata</name>
    <name type="common">Bagworm moth</name>
    <name type="synonym">Eumeta japonica</name>
    <dbReference type="NCBI Taxonomy" id="151549"/>
    <lineage>
        <taxon>Eukaryota</taxon>
        <taxon>Metazoa</taxon>
        <taxon>Ecdysozoa</taxon>
        <taxon>Arthropoda</taxon>
        <taxon>Hexapoda</taxon>
        <taxon>Insecta</taxon>
        <taxon>Pterygota</taxon>
        <taxon>Neoptera</taxon>
        <taxon>Endopterygota</taxon>
        <taxon>Lepidoptera</taxon>
        <taxon>Glossata</taxon>
        <taxon>Ditrysia</taxon>
        <taxon>Tineoidea</taxon>
        <taxon>Psychidae</taxon>
        <taxon>Oiketicinae</taxon>
        <taxon>Eumeta</taxon>
    </lineage>
</organism>
<dbReference type="GO" id="GO:0006493">
    <property type="term" value="P:protein O-linked glycosylation"/>
    <property type="evidence" value="ECO:0007669"/>
    <property type="project" value="TreeGrafter"/>
</dbReference>
<evidence type="ECO:0000256" key="7">
    <source>
        <dbReference type="ARBA" id="ARBA00022989"/>
    </source>
</evidence>
<evidence type="ECO:0000256" key="4">
    <source>
        <dbReference type="ARBA" id="ARBA00022679"/>
    </source>
</evidence>
<evidence type="ECO:0000256" key="1">
    <source>
        <dbReference type="ARBA" id="ARBA00004323"/>
    </source>
</evidence>
<dbReference type="InterPro" id="IPR002659">
    <property type="entry name" value="Glyco_trans_31"/>
</dbReference>
<protein>
    <submittedName>
        <fullName evidence="12">Lactosylceramide 1,3-N-acetyl-beta-D-glucosaminyltransferase</fullName>
    </submittedName>
</protein>
<proteinExistence type="inferred from homology"/>
<dbReference type="Gene3D" id="3.90.550.50">
    <property type="match status" value="1"/>
</dbReference>
<keyword evidence="8" id="KW-0333">Golgi apparatus</keyword>
<dbReference type="AlphaFoldDB" id="A0A4C1XWD8"/>
<dbReference type="Proteomes" id="UP000299102">
    <property type="component" value="Unassembled WGS sequence"/>
</dbReference>
<evidence type="ECO:0000256" key="6">
    <source>
        <dbReference type="ARBA" id="ARBA00022968"/>
    </source>
</evidence>
<evidence type="ECO:0000256" key="11">
    <source>
        <dbReference type="SAM" id="MobiDB-lite"/>
    </source>
</evidence>
<dbReference type="FunFam" id="3.90.550.50:FF:000001">
    <property type="entry name" value="Hexosyltransferase"/>
    <property type="match status" value="1"/>
</dbReference>
<dbReference type="GO" id="GO:0016758">
    <property type="term" value="F:hexosyltransferase activity"/>
    <property type="evidence" value="ECO:0007669"/>
    <property type="project" value="InterPro"/>
</dbReference>
<evidence type="ECO:0000256" key="8">
    <source>
        <dbReference type="ARBA" id="ARBA00023034"/>
    </source>
</evidence>
<evidence type="ECO:0000256" key="9">
    <source>
        <dbReference type="ARBA" id="ARBA00023136"/>
    </source>
</evidence>
<dbReference type="PANTHER" id="PTHR11214">
    <property type="entry name" value="BETA-1,3-N-ACETYLGLUCOSAMINYLTRANSFERASE"/>
    <property type="match status" value="1"/>
</dbReference>
<keyword evidence="5" id="KW-0812">Transmembrane</keyword>
<dbReference type="EMBL" id="BGZK01000993">
    <property type="protein sequence ID" value="GBP67836.1"/>
    <property type="molecule type" value="Genomic_DNA"/>
</dbReference>
<keyword evidence="4 12" id="KW-0808">Transferase</keyword>
<keyword evidence="3" id="KW-0328">Glycosyltransferase</keyword>
<evidence type="ECO:0000313" key="12">
    <source>
        <dbReference type="EMBL" id="GBP67836.1"/>
    </source>
</evidence>
<dbReference type="STRING" id="151549.A0A4C1XWD8"/>
<dbReference type="PANTHER" id="PTHR11214:SF379">
    <property type="entry name" value="HEXOSYLTRANSFERASE-RELATED"/>
    <property type="match status" value="1"/>
</dbReference>
<dbReference type="GO" id="GO:0000139">
    <property type="term" value="C:Golgi membrane"/>
    <property type="evidence" value="ECO:0007669"/>
    <property type="project" value="UniProtKB-SubCell"/>
</dbReference>
<name>A0A4C1XWD8_EUMVA</name>
<keyword evidence="10" id="KW-0325">Glycoprotein</keyword>
<keyword evidence="6" id="KW-0735">Signal-anchor</keyword>
<feature type="region of interest" description="Disordered" evidence="11">
    <location>
        <begin position="540"/>
        <end position="562"/>
    </location>
</feature>
<keyword evidence="7" id="KW-1133">Transmembrane helix</keyword>
<reference evidence="12 13" key="1">
    <citation type="journal article" date="2019" name="Commun. Biol.">
        <title>The bagworm genome reveals a unique fibroin gene that provides high tensile strength.</title>
        <authorList>
            <person name="Kono N."/>
            <person name="Nakamura H."/>
            <person name="Ohtoshi R."/>
            <person name="Tomita M."/>
            <person name="Numata K."/>
            <person name="Arakawa K."/>
        </authorList>
    </citation>
    <scope>NUCLEOTIDE SEQUENCE [LARGE SCALE GENOMIC DNA]</scope>
</reference>
<comment type="similarity">
    <text evidence="2">Belongs to the glycosyltransferase 31 family.</text>
</comment>
<comment type="caution">
    <text evidence="12">The sequence shown here is derived from an EMBL/GenBank/DDBJ whole genome shotgun (WGS) entry which is preliminary data.</text>
</comment>
<evidence type="ECO:0000256" key="10">
    <source>
        <dbReference type="ARBA" id="ARBA00023180"/>
    </source>
</evidence>
<sequence>MKQISACPLRDERAVFAKSTSHSITAMFQLPRKPTPRIFSFVALDNDFHAPRGCRQRYRTRPIDIVMSSARDSPTEGPLGSPRSWESREVSTQVDFFVEFAQPAQEADWSIVKEKRRIGPTLASRLVIHAEVVYGTLLHYCELEASGVASVLTRDAVRPAQRRSDSAALRAAPAMLPLRRAHVAALTALSAAVLLLLARYGPAPPHPAVHKLFAPAPPPPALALSSYNNSSSAAVERVSNDTTTVAHHRAAAPPRPQAVNTSTEPHVLLTRDLYVAGHSVPHPELCPGLGARLRLLVLVTSAPAHASAREAIRLTWGHYALRADVAIAFVVGAAPIESEPTLLAEDTLYGDLIRGRFVDSYSNLTLKSVSMLEWVDEYCPRVPRLLKTDDDMFINVPRLLDFVARTANDTRTIWGKVVRRSLPKRAPSSKYYVPPQQYPARVFPDFATGPAYLVSVDVVRPLYEAALREPYLRLEDVFVTGVLAGRLHVRRQHTPEFYNKKVAAHPCAVQRGLAIHMVRYHEQFDLWRKLLDGKTKCAAQTAPKPKAARAPPRPAPAAVTGR</sequence>
<keyword evidence="9" id="KW-0472">Membrane</keyword>
<evidence type="ECO:0000256" key="5">
    <source>
        <dbReference type="ARBA" id="ARBA00022692"/>
    </source>
</evidence>
<evidence type="ECO:0000256" key="3">
    <source>
        <dbReference type="ARBA" id="ARBA00022676"/>
    </source>
</evidence>
<keyword evidence="13" id="KW-1185">Reference proteome</keyword>
<accession>A0A4C1XWD8</accession>
<evidence type="ECO:0000256" key="2">
    <source>
        <dbReference type="ARBA" id="ARBA00008661"/>
    </source>
</evidence>
<dbReference type="Pfam" id="PF01762">
    <property type="entry name" value="Galactosyl_T"/>
    <property type="match status" value="1"/>
</dbReference>
<dbReference type="OrthoDB" id="5512589at2759"/>